<feature type="region of interest" description="Disordered" evidence="7">
    <location>
        <begin position="34"/>
        <end position="53"/>
    </location>
</feature>
<evidence type="ECO:0000256" key="1">
    <source>
        <dbReference type="ARBA" id="ARBA00004477"/>
    </source>
</evidence>
<evidence type="ECO:0000256" key="7">
    <source>
        <dbReference type="SAM" id="MobiDB-lite"/>
    </source>
</evidence>
<evidence type="ECO:0000256" key="5">
    <source>
        <dbReference type="ARBA" id="ARBA00023136"/>
    </source>
</evidence>
<dbReference type="OrthoDB" id="567788at2759"/>
<dbReference type="EMBL" id="JAPZBU010000008">
    <property type="protein sequence ID" value="KAJ5391134.1"/>
    <property type="molecule type" value="Genomic_DNA"/>
</dbReference>
<reference evidence="9" key="2">
    <citation type="journal article" date="2023" name="IMA Fungus">
        <title>Comparative genomic study of the Penicillium genus elucidates a diverse pangenome and 15 lateral gene transfer events.</title>
        <authorList>
            <person name="Petersen C."/>
            <person name="Sorensen T."/>
            <person name="Nielsen M.R."/>
            <person name="Sondergaard T.E."/>
            <person name="Sorensen J.L."/>
            <person name="Fitzpatrick D.A."/>
            <person name="Frisvad J.C."/>
            <person name="Nielsen K.L."/>
        </authorList>
    </citation>
    <scope>NUCLEOTIDE SEQUENCE</scope>
    <source>
        <strain evidence="9">IBT 29677</strain>
    </source>
</reference>
<feature type="compositionally biased region" description="Basic and acidic residues" evidence="7">
    <location>
        <begin position="40"/>
        <end position="53"/>
    </location>
</feature>
<gene>
    <name evidence="9" type="ORF">N7509_006624</name>
</gene>
<dbReference type="InterPro" id="IPR003388">
    <property type="entry name" value="Reticulon"/>
</dbReference>
<evidence type="ECO:0000256" key="3">
    <source>
        <dbReference type="ARBA" id="ARBA00022824"/>
    </source>
</evidence>
<feature type="transmembrane region" description="Helical" evidence="6">
    <location>
        <begin position="121"/>
        <end position="140"/>
    </location>
</feature>
<evidence type="ECO:0000256" key="2">
    <source>
        <dbReference type="ARBA" id="ARBA00022692"/>
    </source>
</evidence>
<dbReference type="RefSeq" id="XP_056486812.1">
    <property type="nucleotide sequence ID" value="XM_056631261.1"/>
</dbReference>
<feature type="transmembrane region" description="Helical" evidence="6">
    <location>
        <begin position="207"/>
        <end position="229"/>
    </location>
</feature>
<feature type="compositionally biased region" description="Basic and acidic residues" evidence="7">
    <location>
        <begin position="337"/>
        <end position="347"/>
    </location>
</feature>
<proteinExistence type="predicted"/>
<evidence type="ECO:0000256" key="6">
    <source>
        <dbReference type="RuleBase" id="RU363132"/>
    </source>
</evidence>
<accession>A0A9W9VXD7</accession>
<feature type="transmembrane region" description="Helical" evidence="6">
    <location>
        <begin position="235"/>
        <end position="254"/>
    </location>
</feature>
<sequence>MADSGDVSYPNTGSKYYSISFPLASRIRDTVTKGPVVDSVKSEASKTSGELRDLKNSRVTPLHHYRKWPAFDPYVPAKLPQHPPHREGNRIKTIRHVTDPCADYHSLLYSLLSWEQPRATAVSYASVIGFIFAARYLPLLRWAFKFLYMSLGLTAAVEVAGLVILKQGIASSFRPRRYYTIPKETHEAVLEDISQLFDFFLIEFQRILFAENVVHTIAAFTATFTGYWLIRFVPIWGLAVISVTTAYFGPLVYISNREIIDEQIANLQAIISSQTNQLKDLAGEHTSHATGLMKQYVGDYSSKAQEYIGRRSASPEATKTKLVSPIVKGDANPEPIIKTEDFPEAPKVEPVSEPISHPVESVEKEEEREPLLAV</sequence>
<name>A0A9W9VXD7_9EURO</name>
<evidence type="ECO:0000313" key="10">
    <source>
        <dbReference type="Proteomes" id="UP001147747"/>
    </source>
</evidence>
<keyword evidence="5 6" id="KW-0472">Membrane</keyword>
<evidence type="ECO:0000259" key="8">
    <source>
        <dbReference type="PROSITE" id="PS50845"/>
    </source>
</evidence>
<dbReference type="GO" id="GO:0005789">
    <property type="term" value="C:endoplasmic reticulum membrane"/>
    <property type="evidence" value="ECO:0007669"/>
    <property type="project" value="UniProtKB-SubCell"/>
</dbReference>
<evidence type="ECO:0000256" key="4">
    <source>
        <dbReference type="ARBA" id="ARBA00022989"/>
    </source>
</evidence>
<dbReference type="PROSITE" id="PS50845">
    <property type="entry name" value="RETICULON"/>
    <property type="match status" value="1"/>
</dbReference>
<feature type="compositionally biased region" description="Basic and acidic residues" evidence="7">
    <location>
        <begin position="360"/>
        <end position="374"/>
    </location>
</feature>
<dbReference type="GeneID" id="81370241"/>
<comment type="subcellular location">
    <subcellularLocation>
        <location evidence="1 6">Endoplasmic reticulum membrane</location>
        <topology evidence="1 6">Multi-pass membrane protein</topology>
    </subcellularLocation>
</comment>
<keyword evidence="3 6" id="KW-0256">Endoplasmic reticulum</keyword>
<dbReference type="Pfam" id="PF02453">
    <property type="entry name" value="Reticulon"/>
    <property type="match status" value="1"/>
</dbReference>
<dbReference type="Proteomes" id="UP001147747">
    <property type="component" value="Unassembled WGS sequence"/>
</dbReference>
<comment type="caution">
    <text evidence="9">The sequence shown here is derived from an EMBL/GenBank/DDBJ whole genome shotgun (WGS) entry which is preliminary data.</text>
</comment>
<keyword evidence="10" id="KW-1185">Reference proteome</keyword>
<protein>
    <recommendedName>
        <fullName evidence="6">Reticulon-like protein</fullName>
    </recommendedName>
</protein>
<reference evidence="9" key="1">
    <citation type="submission" date="2022-12" db="EMBL/GenBank/DDBJ databases">
        <authorList>
            <person name="Petersen C."/>
        </authorList>
    </citation>
    <scope>NUCLEOTIDE SEQUENCE</scope>
    <source>
        <strain evidence="9">IBT 29677</strain>
    </source>
</reference>
<keyword evidence="2 6" id="KW-0812">Transmembrane</keyword>
<evidence type="ECO:0000313" key="9">
    <source>
        <dbReference type="EMBL" id="KAJ5391134.1"/>
    </source>
</evidence>
<feature type="domain" description="Reticulon" evidence="8">
    <location>
        <begin position="108"/>
        <end position="305"/>
    </location>
</feature>
<feature type="region of interest" description="Disordered" evidence="7">
    <location>
        <begin position="330"/>
        <end position="374"/>
    </location>
</feature>
<dbReference type="AlphaFoldDB" id="A0A9W9VXD7"/>
<feature type="transmembrane region" description="Helical" evidence="6">
    <location>
        <begin position="146"/>
        <end position="165"/>
    </location>
</feature>
<keyword evidence="4 6" id="KW-1133">Transmembrane helix</keyword>
<organism evidence="9 10">
    <name type="scientific">Penicillium cosmopolitanum</name>
    <dbReference type="NCBI Taxonomy" id="1131564"/>
    <lineage>
        <taxon>Eukaryota</taxon>
        <taxon>Fungi</taxon>
        <taxon>Dikarya</taxon>
        <taxon>Ascomycota</taxon>
        <taxon>Pezizomycotina</taxon>
        <taxon>Eurotiomycetes</taxon>
        <taxon>Eurotiomycetidae</taxon>
        <taxon>Eurotiales</taxon>
        <taxon>Aspergillaceae</taxon>
        <taxon>Penicillium</taxon>
    </lineage>
</organism>